<name>A0A645F9M4_9ZZZZ</name>
<comment type="caution">
    <text evidence="2">The sequence shown here is derived from an EMBL/GenBank/DDBJ whole genome shotgun (WGS) entry which is preliminary data.</text>
</comment>
<feature type="compositionally biased region" description="Polar residues" evidence="1">
    <location>
        <begin position="86"/>
        <end position="96"/>
    </location>
</feature>
<feature type="compositionally biased region" description="Basic and acidic residues" evidence="1">
    <location>
        <begin position="65"/>
        <end position="78"/>
    </location>
</feature>
<accession>A0A645F9M4</accession>
<dbReference type="AlphaFoldDB" id="A0A645F9M4"/>
<sequence>MAHRGEKEALGFVRVLSLLQCGQQLFPALEPLQQQLEQMGRATQEIDAGFGQIPARTVVNQAEGRAQHPVDEDARGEQRAAVPPDQLSSPFPQNFPSFDGGDVGQIDFTMGGQHAIP</sequence>
<proteinExistence type="predicted"/>
<reference evidence="2" key="1">
    <citation type="submission" date="2019-08" db="EMBL/GenBank/DDBJ databases">
        <authorList>
            <person name="Kucharzyk K."/>
            <person name="Murdoch R.W."/>
            <person name="Higgins S."/>
            <person name="Loffler F."/>
        </authorList>
    </citation>
    <scope>NUCLEOTIDE SEQUENCE</scope>
</reference>
<gene>
    <name evidence="2" type="ORF">SDC9_156563</name>
</gene>
<feature type="region of interest" description="Disordered" evidence="1">
    <location>
        <begin position="62"/>
        <end position="117"/>
    </location>
</feature>
<dbReference type="EMBL" id="VSSQ01055376">
    <property type="protein sequence ID" value="MPN09274.1"/>
    <property type="molecule type" value="Genomic_DNA"/>
</dbReference>
<evidence type="ECO:0000256" key="1">
    <source>
        <dbReference type="SAM" id="MobiDB-lite"/>
    </source>
</evidence>
<protein>
    <submittedName>
        <fullName evidence="2">Uncharacterized protein</fullName>
    </submittedName>
</protein>
<organism evidence="2">
    <name type="scientific">bioreactor metagenome</name>
    <dbReference type="NCBI Taxonomy" id="1076179"/>
    <lineage>
        <taxon>unclassified sequences</taxon>
        <taxon>metagenomes</taxon>
        <taxon>ecological metagenomes</taxon>
    </lineage>
</organism>
<evidence type="ECO:0000313" key="2">
    <source>
        <dbReference type="EMBL" id="MPN09274.1"/>
    </source>
</evidence>